<dbReference type="GO" id="GO:0005886">
    <property type="term" value="C:plasma membrane"/>
    <property type="evidence" value="ECO:0007669"/>
    <property type="project" value="UniProtKB-SubCell"/>
</dbReference>
<keyword evidence="6 7" id="KW-0472">Membrane</keyword>
<feature type="transmembrane region" description="Helical" evidence="7">
    <location>
        <begin position="133"/>
        <end position="157"/>
    </location>
</feature>
<keyword evidence="3" id="KW-1003">Cell membrane</keyword>
<sequence>MTSPPDPPAPAAPPASPVRGRSRQVALAATGGLAGIVLWEVYKAIGPEGGLTLGSVAVLPRTSDLAMPHTWEVAARFAQPTTSATGSPTVFADLVAASATTLGIALAGWVVGVLVGVLLALVMTRFRVAHDALLPWIVLSQTVPLVALAPLVAGWSGSIALGPYEWTPWMSVALIASYLAFFPVTVGMLKGLTSPEHIHTELMRSYDAGWLRTVWSLRLPASVPYALPALRLGAAAAIVGAIVAEVSTGTGGGIGRLVITYAQSASGDPAKPWTAIIAAALLGLVAAGLVSLLGLGLRRYRFSEVTMNRSAS</sequence>
<evidence type="ECO:0000256" key="3">
    <source>
        <dbReference type="ARBA" id="ARBA00022475"/>
    </source>
</evidence>
<keyword evidence="11" id="KW-1185">Reference proteome</keyword>
<keyword evidence="2 7" id="KW-0813">Transport</keyword>
<evidence type="ECO:0000256" key="2">
    <source>
        <dbReference type="ARBA" id="ARBA00022448"/>
    </source>
</evidence>
<feature type="transmembrane region" description="Helical" evidence="7">
    <location>
        <begin position="94"/>
        <end position="121"/>
    </location>
</feature>
<dbReference type="InterPro" id="IPR035906">
    <property type="entry name" value="MetI-like_sf"/>
</dbReference>
<keyword evidence="5 7" id="KW-1133">Transmembrane helix</keyword>
<keyword evidence="4 7" id="KW-0812">Transmembrane</keyword>
<evidence type="ECO:0000313" key="10">
    <source>
        <dbReference type="EMBL" id="PFG33594.1"/>
    </source>
</evidence>
<accession>A0A2A9E424</accession>
<feature type="domain" description="ABC transmembrane type-1" evidence="9">
    <location>
        <begin position="98"/>
        <end position="294"/>
    </location>
</feature>
<dbReference type="OrthoDB" id="4926350at2"/>
<dbReference type="EMBL" id="PDJG01000001">
    <property type="protein sequence ID" value="PFG33594.1"/>
    <property type="molecule type" value="Genomic_DNA"/>
</dbReference>
<dbReference type="SUPFAM" id="SSF161098">
    <property type="entry name" value="MetI-like"/>
    <property type="match status" value="1"/>
</dbReference>
<reference evidence="10 11" key="1">
    <citation type="submission" date="2017-10" db="EMBL/GenBank/DDBJ databases">
        <title>Sequencing the genomes of 1000 actinobacteria strains.</title>
        <authorList>
            <person name="Klenk H.-P."/>
        </authorList>
    </citation>
    <scope>NUCLEOTIDE SEQUENCE [LARGE SCALE GENOMIC DNA]</scope>
    <source>
        <strain evidence="10 11">DSM 18966</strain>
    </source>
</reference>
<evidence type="ECO:0000256" key="1">
    <source>
        <dbReference type="ARBA" id="ARBA00004651"/>
    </source>
</evidence>
<evidence type="ECO:0000256" key="5">
    <source>
        <dbReference type="ARBA" id="ARBA00022989"/>
    </source>
</evidence>
<evidence type="ECO:0000256" key="6">
    <source>
        <dbReference type="ARBA" id="ARBA00023136"/>
    </source>
</evidence>
<feature type="compositionally biased region" description="Pro residues" evidence="8">
    <location>
        <begin position="1"/>
        <end position="16"/>
    </location>
</feature>
<protein>
    <submittedName>
        <fullName evidence="10">NitT/TauT family transport system permease protein</fullName>
    </submittedName>
</protein>
<feature type="transmembrane region" description="Helical" evidence="7">
    <location>
        <begin position="273"/>
        <end position="297"/>
    </location>
</feature>
<proteinExistence type="inferred from homology"/>
<dbReference type="GO" id="GO:0055085">
    <property type="term" value="P:transmembrane transport"/>
    <property type="evidence" value="ECO:0007669"/>
    <property type="project" value="InterPro"/>
</dbReference>
<dbReference type="Pfam" id="PF00528">
    <property type="entry name" value="BPD_transp_1"/>
    <property type="match status" value="1"/>
</dbReference>
<dbReference type="InterPro" id="IPR000515">
    <property type="entry name" value="MetI-like"/>
</dbReference>
<dbReference type="AlphaFoldDB" id="A0A2A9E424"/>
<comment type="subcellular location">
    <subcellularLocation>
        <location evidence="1 7">Cell membrane</location>
        <topology evidence="1 7">Multi-pass membrane protein</topology>
    </subcellularLocation>
</comment>
<evidence type="ECO:0000256" key="4">
    <source>
        <dbReference type="ARBA" id="ARBA00022692"/>
    </source>
</evidence>
<dbReference type="Proteomes" id="UP000225548">
    <property type="component" value="Unassembled WGS sequence"/>
</dbReference>
<evidence type="ECO:0000259" key="9">
    <source>
        <dbReference type="PROSITE" id="PS50928"/>
    </source>
</evidence>
<dbReference type="Gene3D" id="1.10.3720.10">
    <property type="entry name" value="MetI-like"/>
    <property type="match status" value="1"/>
</dbReference>
<organism evidence="10 11">
    <name type="scientific">Sanguibacter antarcticus</name>
    <dbReference type="NCBI Taxonomy" id="372484"/>
    <lineage>
        <taxon>Bacteria</taxon>
        <taxon>Bacillati</taxon>
        <taxon>Actinomycetota</taxon>
        <taxon>Actinomycetes</taxon>
        <taxon>Micrococcales</taxon>
        <taxon>Sanguibacteraceae</taxon>
        <taxon>Sanguibacter</taxon>
    </lineage>
</organism>
<comment type="caution">
    <text evidence="10">The sequence shown here is derived from an EMBL/GenBank/DDBJ whole genome shotgun (WGS) entry which is preliminary data.</text>
</comment>
<feature type="transmembrane region" description="Helical" evidence="7">
    <location>
        <begin position="169"/>
        <end position="189"/>
    </location>
</feature>
<dbReference type="PROSITE" id="PS50928">
    <property type="entry name" value="ABC_TM1"/>
    <property type="match status" value="1"/>
</dbReference>
<dbReference type="PANTHER" id="PTHR30151">
    <property type="entry name" value="ALKANE SULFONATE ABC TRANSPORTER-RELATED, MEMBRANE SUBUNIT"/>
    <property type="match status" value="1"/>
</dbReference>
<feature type="region of interest" description="Disordered" evidence="8">
    <location>
        <begin position="1"/>
        <end position="20"/>
    </location>
</feature>
<evidence type="ECO:0000256" key="7">
    <source>
        <dbReference type="RuleBase" id="RU363032"/>
    </source>
</evidence>
<comment type="similarity">
    <text evidence="7">Belongs to the binding-protein-dependent transport system permease family.</text>
</comment>
<gene>
    <name evidence="10" type="ORF">ATL42_1471</name>
</gene>
<evidence type="ECO:0000313" key="11">
    <source>
        <dbReference type="Proteomes" id="UP000225548"/>
    </source>
</evidence>
<evidence type="ECO:0000256" key="8">
    <source>
        <dbReference type="SAM" id="MobiDB-lite"/>
    </source>
</evidence>
<name>A0A2A9E424_9MICO</name>
<dbReference type="RefSeq" id="WP_098454781.1">
    <property type="nucleotide sequence ID" value="NZ_PDJG01000001.1"/>
</dbReference>
<dbReference type="PANTHER" id="PTHR30151:SF41">
    <property type="entry name" value="ABC TRANSPORTER PERMEASE PROTEIN"/>
    <property type="match status" value="1"/>
</dbReference>